<organism evidence="1 2">
    <name type="scientific">Trema orientale</name>
    <name type="common">Charcoal tree</name>
    <name type="synonym">Celtis orientalis</name>
    <dbReference type="NCBI Taxonomy" id="63057"/>
    <lineage>
        <taxon>Eukaryota</taxon>
        <taxon>Viridiplantae</taxon>
        <taxon>Streptophyta</taxon>
        <taxon>Embryophyta</taxon>
        <taxon>Tracheophyta</taxon>
        <taxon>Spermatophyta</taxon>
        <taxon>Magnoliopsida</taxon>
        <taxon>eudicotyledons</taxon>
        <taxon>Gunneridae</taxon>
        <taxon>Pentapetalae</taxon>
        <taxon>rosids</taxon>
        <taxon>fabids</taxon>
        <taxon>Rosales</taxon>
        <taxon>Cannabaceae</taxon>
        <taxon>Trema</taxon>
    </lineage>
</organism>
<dbReference type="AlphaFoldDB" id="A0A2P5FYN2"/>
<dbReference type="EMBL" id="JXTC01000003">
    <property type="protein sequence ID" value="POO02898.1"/>
    <property type="molecule type" value="Genomic_DNA"/>
</dbReference>
<evidence type="ECO:0000313" key="2">
    <source>
        <dbReference type="Proteomes" id="UP000237000"/>
    </source>
</evidence>
<dbReference type="Proteomes" id="UP000237000">
    <property type="component" value="Unassembled WGS sequence"/>
</dbReference>
<name>A0A2P5FYN2_TREOI</name>
<gene>
    <name evidence="1" type="ORF">TorRG33x02_009590</name>
</gene>
<dbReference type="PANTHER" id="PTHR38926">
    <property type="entry name" value="F-BOX DOMAIN CONTAINING PROTEIN, EXPRESSED"/>
    <property type="match status" value="1"/>
</dbReference>
<reference evidence="2" key="1">
    <citation type="submission" date="2016-06" db="EMBL/GenBank/DDBJ databases">
        <title>Parallel loss of symbiosis genes in relatives of nitrogen-fixing non-legume Parasponia.</title>
        <authorList>
            <person name="Van Velzen R."/>
            <person name="Holmer R."/>
            <person name="Bu F."/>
            <person name="Rutten L."/>
            <person name="Van Zeijl A."/>
            <person name="Liu W."/>
            <person name="Santuari L."/>
            <person name="Cao Q."/>
            <person name="Sharma T."/>
            <person name="Shen D."/>
            <person name="Roswanjaya Y."/>
            <person name="Wardhani T."/>
            <person name="Kalhor M.S."/>
            <person name="Jansen J."/>
            <person name="Van den Hoogen J."/>
            <person name="Gungor B."/>
            <person name="Hartog M."/>
            <person name="Hontelez J."/>
            <person name="Verver J."/>
            <person name="Yang W.-C."/>
            <person name="Schijlen E."/>
            <person name="Repin R."/>
            <person name="Schilthuizen M."/>
            <person name="Schranz E."/>
            <person name="Heidstra R."/>
            <person name="Miyata K."/>
            <person name="Fedorova E."/>
            <person name="Kohlen W."/>
            <person name="Bisseling T."/>
            <person name="Smit S."/>
            <person name="Geurts R."/>
        </authorList>
    </citation>
    <scope>NUCLEOTIDE SEQUENCE [LARGE SCALE GENOMIC DNA]</scope>
    <source>
        <strain evidence="2">cv. RG33-2</strain>
    </source>
</reference>
<evidence type="ECO:0000313" key="1">
    <source>
        <dbReference type="EMBL" id="POO02898.1"/>
    </source>
</evidence>
<protein>
    <submittedName>
        <fullName evidence="1">LRR domain containing protein</fullName>
    </submittedName>
</protein>
<dbReference type="InterPro" id="IPR032675">
    <property type="entry name" value="LRR_dom_sf"/>
</dbReference>
<dbReference type="OrthoDB" id="550575at2759"/>
<dbReference type="PANTHER" id="PTHR38926:SF80">
    <property type="entry name" value="F-BOX DOMAIN, LEUCINE-RICH REPEAT DOMAIN SUPERFAMILY"/>
    <property type="match status" value="1"/>
</dbReference>
<dbReference type="SUPFAM" id="SSF52047">
    <property type="entry name" value="RNI-like"/>
    <property type="match status" value="1"/>
</dbReference>
<comment type="caution">
    <text evidence="1">The sequence shown here is derived from an EMBL/GenBank/DDBJ whole genome shotgun (WGS) entry which is preliminary data.</text>
</comment>
<sequence length="198" mass="22874">MVEWAKERDPADVYRFLSRLFSLCSPMCLPKKLSISGASLEEFPLITRYAENLTTLKIPWSFIANETVIREARKLSSLHFLDLSYTYGIGARAIEAIGKHCRLLTGFHRYMLLDFKDHYYDDEARAIAATMHGLKSLEINHFKFISHTSVLKILSSCTKLDYLDLRQSYIIGPGEKLPQYFSSRTLQKCSGRYDVFIR</sequence>
<dbReference type="Gene3D" id="3.80.10.10">
    <property type="entry name" value="Ribonuclease Inhibitor"/>
    <property type="match status" value="1"/>
</dbReference>
<dbReference type="STRING" id="63057.A0A2P5FYN2"/>
<accession>A0A2P5FYN2</accession>
<dbReference type="InParanoid" id="A0A2P5FYN2"/>
<proteinExistence type="predicted"/>
<keyword evidence="2" id="KW-1185">Reference proteome</keyword>